<keyword evidence="2" id="KW-0846">Cobalamin</keyword>
<evidence type="ECO:0000256" key="4">
    <source>
        <dbReference type="ARBA" id="ARBA00023285"/>
    </source>
</evidence>
<dbReference type="GO" id="GO:0004748">
    <property type="term" value="F:ribonucleoside-diphosphate reductase activity, thioredoxin disulfide as acceptor"/>
    <property type="evidence" value="ECO:0007669"/>
    <property type="project" value="TreeGrafter"/>
</dbReference>
<dbReference type="PANTHER" id="PTHR43371">
    <property type="entry name" value="VITAMIN B12-DEPENDENT RIBONUCLEOTIDE REDUCTASE"/>
    <property type="match status" value="1"/>
</dbReference>
<evidence type="ECO:0000256" key="2">
    <source>
        <dbReference type="ARBA" id="ARBA00022628"/>
    </source>
</evidence>
<dbReference type="SUPFAM" id="SSF51998">
    <property type="entry name" value="PFL-like glycyl radical enzymes"/>
    <property type="match status" value="1"/>
</dbReference>
<gene>
    <name evidence="5" type="ORF">NIOZUU157_00151</name>
</gene>
<dbReference type="GO" id="GO:0031419">
    <property type="term" value="F:cobalamin binding"/>
    <property type="evidence" value="ECO:0007669"/>
    <property type="project" value="UniProtKB-KW"/>
</dbReference>
<comment type="cofactor">
    <cofactor evidence="1">
        <name>adenosylcob(III)alamin</name>
        <dbReference type="ChEBI" id="CHEBI:18408"/>
    </cofactor>
</comment>
<accession>A0A7S9SUG7</accession>
<sequence length="372" mass="41851">MISSKSGDWWETNPQRGRANNSAVLMRHKITKEFFLDLWKRIELSGAGEPGIYFNHDKDWGTNPCCEIALRPYQFCNLCEVNVSDVTSQEDLNDRVKAASFIGTLQAGYTEFHYLREIWQETTEKDALVGVSMTGIASKKVLKMDMAKAADVVKRENSRVAKLIGINKAARTTCVKPAGTTSLVLGTSSGIHAWHNDFYIRRLRVGKNEPIYKYLLAHNPDLVQDEYFRPHDTAVIEIPQSAPKGSIMRTESAFDLLKRVKKVATEWVKPGHRKGSNTHNVSATISLKEDEWDKAGKWMWDNRECYNGLSVLPYDGGSYTQAPFEDITEDEFNKRVKLLNDVDLSMIVETTDETDLSGELACAGGVCEITSL</sequence>
<keyword evidence="3" id="KW-0560">Oxidoreductase</keyword>
<evidence type="ECO:0000313" key="5">
    <source>
        <dbReference type="EMBL" id="QPI16266.1"/>
    </source>
</evidence>
<dbReference type="Gene3D" id="3.20.70.20">
    <property type="match status" value="2"/>
</dbReference>
<dbReference type="PANTHER" id="PTHR43371:SF1">
    <property type="entry name" value="RIBONUCLEOSIDE-DIPHOSPHATE REDUCTASE"/>
    <property type="match status" value="1"/>
</dbReference>
<organism evidence="5">
    <name type="scientific">Virus NIOZ-UU157</name>
    <dbReference type="NCBI Taxonomy" id="2763269"/>
    <lineage>
        <taxon>Viruses</taxon>
    </lineage>
</organism>
<keyword evidence="4" id="KW-0170">Cobalt</keyword>
<dbReference type="EMBL" id="MW030548">
    <property type="protein sequence ID" value="QPI16266.1"/>
    <property type="molecule type" value="Genomic_DNA"/>
</dbReference>
<proteinExistence type="predicted"/>
<dbReference type="Gene3D" id="3.90.1390.10">
    <property type="entry name" value="b-12 dependent (class ii) ribonucleotide reductase, chain A, domain 3"/>
    <property type="match status" value="1"/>
</dbReference>
<dbReference type="InterPro" id="IPR050862">
    <property type="entry name" value="RdRp_reductase_class-2"/>
</dbReference>
<protein>
    <submittedName>
        <fullName evidence="5">Uncharacterized protein</fullName>
    </submittedName>
</protein>
<evidence type="ECO:0000256" key="3">
    <source>
        <dbReference type="ARBA" id="ARBA00023002"/>
    </source>
</evidence>
<evidence type="ECO:0000256" key="1">
    <source>
        <dbReference type="ARBA" id="ARBA00001922"/>
    </source>
</evidence>
<name>A0A7S9SUG7_9VIRU</name>
<reference evidence="5" key="1">
    <citation type="submission" date="2020-08" db="EMBL/GenBank/DDBJ databases">
        <title>Bridging the membrane lipid divide: bacteria of the FCB group superphylum have the potential to synthesize archaeal ether lipids.</title>
        <authorList>
            <person name="Villanueva L."/>
            <person name="von Meijenfeldt F.A.B."/>
            <person name="Westbye A.B."/>
            <person name="Yadav S."/>
            <person name="Hopmans E.C."/>
            <person name="Dutilh B.E."/>
            <person name="Sinninghe Damste J.S."/>
        </authorList>
    </citation>
    <scope>NUCLEOTIDE SEQUENCE</scope>
    <source>
        <strain evidence="5">NIOZ-UU157</strain>
    </source>
</reference>